<keyword evidence="1" id="KW-0472">Membrane</keyword>
<keyword evidence="1" id="KW-0812">Transmembrane</keyword>
<feature type="transmembrane region" description="Helical" evidence="1">
    <location>
        <begin position="126"/>
        <end position="145"/>
    </location>
</feature>
<keyword evidence="3" id="KW-1185">Reference proteome</keyword>
<accession>A0A165ISV4</accession>
<reference evidence="2 3" key="1">
    <citation type="journal article" date="2016" name="Mol. Biol. Evol.">
        <title>Comparative Genomics of Early-Diverging Mushroom-Forming Fungi Provides Insights into the Origins of Lignocellulose Decay Capabilities.</title>
        <authorList>
            <person name="Nagy L.G."/>
            <person name="Riley R."/>
            <person name="Tritt A."/>
            <person name="Adam C."/>
            <person name="Daum C."/>
            <person name="Floudas D."/>
            <person name="Sun H."/>
            <person name="Yadav J.S."/>
            <person name="Pangilinan J."/>
            <person name="Larsson K.H."/>
            <person name="Matsuura K."/>
            <person name="Barry K."/>
            <person name="Labutti K."/>
            <person name="Kuo R."/>
            <person name="Ohm R.A."/>
            <person name="Bhattacharya S.S."/>
            <person name="Shirouzu T."/>
            <person name="Yoshinaga Y."/>
            <person name="Martin F.M."/>
            <person name="Grigoriev I.V."/>
            <person name="Hibbett D.S."/>
        </authorList>
    </citation>
    <scope>NUCLEOTIDE SEQUENCE [LARGE SCALE GENOMIC DNA]</scope>
    <source>
        <strain evidence="2 3">HHB12029</strain>
    </source>
</reference>
<protein>
    <submittedName>
        <fullName evidence="2">Uncharacterized protein</fullName>
    </submittedName>
</protein>
<keyword evidence="1" id="KW-1133">Transmembrane helix</keyword>
<dbReference type="AlphaFoldDB" id="A0A165ISV4"/>
<organism evidence="2 3">
    <name type="scientific">Exidia glandulosa HHB12029</name>
    <dbReference type="NCBI Taxonomy" id="1314781"/>
    <lineage>
        <taxon>Eukaryota</taxon>
        <taxon>Fungi</taxon>
        <taxon>Dikarya</taxon>
        <taxon>Basidiomycota</taxon>
        <taxon>Agaricomycotina</taxon>
        <taxon>Agaricomycetes</taxon>
        <taxon>Auriculariales</taxon>
        <taxon>Exidiaceae</taxon>
        <taxon>Exidia</taxon>
    </lineage>
</organism>
<sequence>MLASFIIKFLGAGRLQIRQDPLLPKHQRKAWTNALVTNISLIGTCLALGGSRADVKGLVTFAQISATFGIASAAYFLRELETLSSEEYHERAERYPISHWIQGSLPTWCCELACASILIAAGLNRAIVLIVTAVLIIILLIWTNWGKMVTFETRTGAWLGVRAEILHQMVVHACGVDVVEVA</sequence>
<evidence type="ECO:0000313" key="2">
    <source>
        <dbReference type="EMBL" id="KZV93828.1"/>
    </source>
</evidence>
<dbReference type="InParanoid" id="A0A165ISV4"/>
<dbReference type="EMBL" id="KV425983">
    <property type="protein sequence ID" value="KZV93828.1"/>
    <property type="molecule type" value="Genomic_DNA"/>
</dbReference>
<proteinExistence type="predicted"/>
<evidence type="ECO:0000256" key="1">
    <source>
        <dbReference type="SAM" id="Phobius"/>
    </source>
</evidence>
<name>A0A165ISV4_EXIGL</name>
<gene>
    <name evidence="2" type="ORF">EXIGLDRAFT_33245</name>
</gene>
<dbReference type="Proteomes" id="UP000077266">
    <property type="component" value="Unassembled WGS sequence"/>
</dbReference>
<evidence type="ECO:0000313" key="3">
    <source>
        <dbReference type="Proteomes" id="UP000077266"/>
    </source>
</evidence>